<dbReference type="Gene3D" id="3.10.129.10">
    <property type="entry name" value="Hotdog Thioesterase"/>
    <property type="match status" value="1"/>
</dbReference>
<comment type="caution">
    <text evidence="1">The sequence shown here is derived from an EMBL/GenBank/DDBJ whole genome shotgun (WGS) entry which is preliminary data.</text>
</comment>
<sequence>MAHLDLDIPVRWTDLDAYGHVNNAAMVRLLEEARIAAFWPAPAEQVALGAQQPEAALPVGGVGAPVSTVIASQRIEYARSLDHRRDGVVVRLWISRLGGASLDIDYLVLTKDDPEGRHPYARARTVLVMVDADNGTPVRLEEEVRGRLSVHQAQPLTFRG</sequence>
<proteinExistence type="predicted"/>
<dbReference type="GO" id="GO:0047617">
    <property type="term" value="F:fatty acyl-CoA hydrolase activity"/>
    <property type="evidence" value="ECO:0007669"/>
    <property type="project" value="TreeGrafter"/>
</dbReference>
<dbReference type="PANTHER" id="PTHR31793">
    <property type="entry name" value="4-HYDROXYBENZOYL-COA THIOESTERASE FAMILY MEMBER"/>
    <property type="match status" value="1"/>
</dbReference>
<organism evidence="1 2">
    <name type="scientific">Candidatus Brachybacterium merdavium</name>
    <dbReference type="NCBI Taxonomy" id="2838513"/>
    <lineage>
        <taxon>Bacteria</taxon>
        <taxon>Bacillati</taxon>
        <taxon>Actinomycetota</taxon>
        <taxon>Actinomycetes</taxon>
        <taxon>Micrococcales</taxon>
        <taxon>Dermabacteraceae</taxon>
        <taxon>Brachybacterium</taxon>
    </lineage>
</organism>
<protein>
    <submittedName>
        <fullName evidence="1">Acyl-CoA thioesterase</fullName>
    </submittedName>
</protein>
<evidence type="ECO:0000313" key="2">
    <source>
        <dbReference type="Proteomes" id="UP000823823"/>
    </source>
</evidence>
<dbReference type="EMBL" id="DWZH01000006">
    <property type="protein sequence ID" value="HJB08981.1"/>
    <property type="molecule type" value="Genomic_DNA"/>
</dbReference>
<dbReference type="SUPFAM" id="SSF54637">
    <property type="entry name" value="Thioesterase/thiol ester dehydrase-isomerase"/>
    <property type="match status" value="1"/>
</dbReference>
<dbReference type="InterPro" id="IPR050563">
    <property type="entry name" value="4-hydroxybenzoyl-CoA_TE"/>
</dbReference>
<dbReference type="InterPro" id="IPR029069">
    <property type="entry name" value="HotDog_dom_sf"/>
</dbReference>
<name>A0A9D2LAM1_9MICO</name>
<dbReference type="Pfam" id="PF13279">
    <property type="entry name" value="4HBT_2"/>
    <property type="match status" value="1"/>
</dbReference>
<reference evidence="1" key="1">
    <citation type="journal article" date="2021" name="PeerJ">
        <title>Extensive microbial diversity within the chicken gut microbiome revealed by metagenomics and culture.</title>
        <authorList>
            <person name="Gilroy R."/>
            <person name="Ravi A."/>
            <person name="Getino M."/>
            <person name="Pursley I."/>
            <person name="Horton D.L."/>
            <person name="Alikhan N.F."/>
            <person name="Baker D."/>
            <person name="Gharbi K."/>
            <person name="Hall N."/>
            <person name="Watson M."/>
            <person name="Adriaenssens E.M."/>
            <person name="Foster-Nyarko E."/>
            <person name="Jarju S."/>
            <person name="Secka A."/>
            <person name="Antonio M."/>
            <person name="Oren A."/>
            <person name="Chaudhuri R.R."/>
            <person name="La Ragione R."/>
            <person name="Hildebrand F."/>
            <person name="Pallen M.J."/>
        </authorList>
    </citation>
    <scope>NUCLEOTIDE SEQUENCE</scope>
    <source>
        <strain evidence="1">ChiHjej13B12-24818</strain>
    </source>
</reference>
<dbReference type="CDD" id="cd00586">
    <property type="entry name" value="4HBT"/>
    <property type="match status" value="1"/>
</dbReference>
<reference evidence="1" key="2">
    <citation type="submission" date="2021-04" db="EMBL/GenBank/DDBJ databases">
        <authorList>
            <person name="Gilroy R."/>
        </authorList>
    </citation>
    <scope>NUCLEOTIDE SEQUENCE</scope>
    <source>
        <strain evidence="1">ChiHjej13B12-24818</strain>
    </source>
</reference>
<gene>
    <name evidence="1" type="ORF">H9786_00390</name>
</gene>
<dbReference type="PANTHER" id="PTHR31793:SF24">
    <property type="entry name" value="LONG-CHAIN ACYL-COA THIOESTERASE FADM"/>
    <property type="match status" value="1"/>
</dbReference>
<evidence type="ECO:0000313" key="1">
    <source>
        <dbReference type="EMBL" id="HJB08981.1"/>
    </source>
</evidence>
<dbReference type="AlphaFoldDB" id="A0A9D2LAM1"/>
<accession>A0A9D2LAM1</accession>
<dbReference type="Proteomes" id="UP000823823">
    <property type="component" value="Unassembled WGS sequence"/>
</dbReference>